<dbReference type="GeneID" id="100005729"/>
<evidence type="ECO:0000313" key="5">
    <source>
        <dbReference type="Ensembl" id="ENSDARP00000126031"/>
    </source>
</evidence>
<dbReference type="InterPro" id="IPR030383">
    <property type="entry name" value="G_VLIG_dom"/>
</dbReference>
<evidence type="ECO:0000313" key="6">
    <source>
        <dbReference type="Proteomes" id="UP000000437"/>
    </source>
</evidence>
<dbReference type="Pfam" id="PF25683">
    <property type="entry name" value="URGCP_GTPase"/>
    <property type="match status" value="1"/>
</dbReference>
<sequence length="1817" mass="208098">MEDPGESTAIEDQIRITDVGPHSVRLAWGAAGVTANKQQKFQVEWKNEGIHFTKTTDANHFEIKQLTPGTRYNITVLETEESCQSFSASVCTAIPAPENFEYVAMDATTVRLNWTSPPEMDPSFYKFQVIMYKNKEKTESVTMKSDLNTIVMIDLLPATEYKATINTILEDDKQSKPVALIVHTQPLPPTNLQIKNEATSVTLKWTDPITDDKIPHRFRVICSGEANRMEMFTDEEEINVSGLSPGMEYSFSVYTLVKLNDTELESTSVKVTQRTNINMEYMLMELGLQSHLKNKLTLKSVLELRRMSDENQAQSFKDLSWLFLRKLMMVNSSARSIKCANTSTEDQKGVNPLDLITALFHCADPFLQQEMALKMSLCQFSVPLLLPNCDTKECTLMLWALRDITKQFRSHSLRKDCSGENSIVQTDFPLISFVRLGKGKLSKSEFLNKLISNNQQNHDTFVHWKIANGNFPRKICNGLVEMTWYLPCGKETDKFKEPIAVANLRGDISEFEVQLAFLSQVSSAVFLFCDDLDSNQTLLNSLQLSKLVLVCNTNDLESRNDLEKSLAELTLNTHSVIFKDVKMNDDDFVAKLQMTVDEILKHSTSVSIKKMSEIAPDLGILVDENDDICQNAKKMAETMTKDIDDISQFKIRQLPLQGEKLKEVSELEKEMCRLRKAKKQNIEHYKDELRSRIHKLKMEQENSNMKQVISLFISGLCCSSKFQMYFLKWMKIMLDSLTRQHLSSLDEQYKEACKKARKEKEHLRKLENHIANSSLGVQHFMRELSQLYESAHSHETWKNPALKNLPKVCAQLMLNGFPLELVDGEASNIPLTWIGDVLTALNKLTAPHNKIRVITVLGVQSTGKSTLLNTMFGVQFAVSSGRCTRGAFMLLLGVSEEFRAELQCDYLLVIDTEGLKSLELAKLADSYEHDNELATLVVGLSDITIVNLAMENAAEMKDTLQIVVHAFLRMKEVGKKPCCHFAHQNAADVAVHDKTLRERMSFFQQLDVMTQAAAKMEKKSSNYTFTDILEYNIDGNNWYIPGLWLGTPPMAPVNTGYSEGVNKFKHGILDILKKTKVPAQDFVAFAEWIRSLWKAVQFESFIFSFRNSLIAEAYSKLCAEFNTWEWVFRKHMIDWCTKSETKITNMGAVSAQSGDAVNLDRVLAALKCEADNELGKKEKSLLDSIQQYFESELEHAHLVEDHKEDFLNSARGIRKEVQTDIHIKLENAILIQKGIEKVELIKQKQRDTMKEKVLNLIQVCRSRTNKLCDSELNGEFEKIWNDIVKQNSFSALPRQDVVKETYRLLHSNLEMKSGAVREMLSTVTSLDQCGIGPFFAVAKAHFFTRFRNSLRPAERNKKHRLIQLACDKIINESEIFIKNKTEPKSDYNSADIQELLCFIDKNLESCKDPQISPEVEAALKIHICGNAARAFQKMHDDYLQKNDPLKSLQLFKKEWLADFKDLYYERDQCQNKAEMCAMQCFAPAVMEYIQKRLGPDIVDEMLSGERGLEFCTRSFFQCSLLKQLLWDDNFDNILEYVRNYESFVTKWISERITEHFSKKGALSKLEVKHLNDIINKIKEAVESVQKVAGVPTNICRFVTNVCKNLNKELVIQTDTLNATLTLNNSNPAEFIDCFKSSIDKMHKRLVDQLHAETNARDKLTRLSVNKPQEVLFNRVFGCGKKCPFCMAPCEAGGKRHTNHFVSIHRPQGIGYYSWVTNNKLIADICSSLVASEMTFRHEDTGFQWYPYKEYRQFYPNWRIQPDSSIEATDYWKYIFAKYNSKFAAQYNVKPADIPDSWYRISVQQANKCLEDTFKMKQ</sequence>
<dbReference type="GO" id="GO:0003924">
    <property type="term" value="F:GTPase activity"/>
    <property type="evidence" value="ECO:0007669"/>
    <property type="project" value="InterPro"/>
</dbReference>
<organism evidence="5">
    <name type="scientific">Danio rerio</name>
    <name type="common">Zebrafish</name>
    <name type="synonym">Brachydanio rerio</name>
    <dbReference type="NCBI Taxonomy" id="7955"/>
    <lineage>
        <taxon>Eukaryota</taxon>
        <taxon>Metazoa</taxon>
        <taxon>Chordata</taxon>
        <taxon>Craniata</taxon>
        <taxon>Vertebrata</taxon>
        <taxon>Euteleostomi</taxon>
        <taxon>Actinopterygii</taxon>
        <taxon>Neopterygii</taxon>
        <taxon>Teleostei</taxon>
        <taxon>Ostariophysi</taxon>
        <taxon>Cypriniformes</taxon>
        <taxon>Danionidae</taxon>
        <taxon>Danioninae</taxon>
        <taxon>Danio</taxon>
    </lineage>
</organism>
<keyword evidence="2" id="KW-0175">Coiled coil</keyword>
<dbReference type="InterPro" id="IPR036116">
    <property type="entry name" value="FN3_sf"/>
</dbReference>
<dbReference type="InterPro" id="IPR013783">
    <property type="entry name" value="Ig-like_fold"/>
</dbReference>
<accession>A0A8M1Q294</accession>
<dbReference type="InterPro" id="IPR027417">
    <property type="entry name" value="P-loop_NTPase"/>
</dbReference>
<keyword evidence="6" id="KW-1185">Reference proteome</keyword>
<evidence type="ECO:0000256" key="2">
    <source>
        <dbReference type="SAM" id="Coils"/>
    </source>
</evidence>
<dbReference type="SMR" id="E7F219"/>
<feature type="coiled-coil region" evidence="2">
    <location>
        <begin position="679"/>
        <end position="706"/>
    </location>
</feature>
<dbReference type="Gene3D" id="3.40.50.300">
    <property type="entry name" value="P-loop containing nucleotide triphosphate hydrolases"/>
    <property type="match status" value="1"/>
</dbReference>
<dbReference type="SUPFAM" id="SSF52540">
    <property type="entry name" value="P-loop containing nucleoside triphosphate hydrolases"/>
    <property type="match status" value="1"/>
</dbReference>
<dbReference type="CDD" id="cd00063">
    <property type="entry name" value="FN3"/>
    <property type="match status" value="3"/>
</dbReference>
<reference evidence="7" key="3">
    <citation type="submission" date="2025-04" db="UniProtKB">
        <authorList>
            <consortium name="RefSeq"/>
        </authorList>
    </citation>
    <scope>IDENTIFICATION</scope>
    <source>
        <strain evidence="7">Tuebingen</strain>
    </source>
</reference>
<dbReference type="HOGENOM" id="CLU_002276_3_0_1"/>
<comment type="similarity">
    <text evidence="1">Belongs to the TRAFAC class dynamin-like GTPase superfamily. Very large inducible GTPase (VLIG) family.</text>
</comment>
<evidence type="ECO:0000259" key="4">
    <source>
        <dbReference type="PROSITE" id="PS51717"/>
    </source>
</evidence>
<dbReference type="eggNOG" id="ENOG502QSGY">
    <property type="taxonomic scope" value="Eukaryota"/>
</dbReference>
<dbReference type="PROSITE" id="PS50853">
    <property type="entry name" value="FN3"/>
    <property type="match status" value="2"/>
</dbReference>
<dbReference type="Pfam" id="PF25496">
    <property type="entry name" value="URGCP"/>
    <property type="match status" value="1"/>
</dbReference>
<dbReference type="SUPFAM" id="SSF49265">
    <property type="entry name" value="Fibronectin type III"/>
    <property type="match status" value="2"/>
</dbReference>
<dbReference type="InterPro" id="IPR057365">
    <property type="entry name" value="URGCP"/>
</dbReference>
<gene>
    <name evidence="5 7 8" type="primary">urgcp</name>
</gene>
<dbReference type="ZFIN" id="ZDB-GENE-120215-160">
    <property type="gene designation" value="urgcp"/>
</dbReference>
<evidence type="ECO:0000256" key="1">
    <source>
        <dbReference type="ARBA" id="ARBA00006828"/>
    </source>
</evidence>
<reference evidence="5 6" key="2">
    <citation type="journal article" date="2013" name="Nature">
        <title>The zebrafish reference genome sequence and its relationship to the human genome.</title>
        <authorList>
            <consortium name="Genome Reference Consortium Zebrafish"/>
            <person name="Howe K."/>
            <person name="Clark M.D."/>
            <person name="Torroja C.F."/>
            <person name="Torrance J."/>
            <person name="Berthelot C."/>
            <person name="Muffato M."/>
            <person name="Collins J.E."/>
            <person name="Humphray S."/>
            <person name="McLaren K."/>
            <person name="Matthews L."/>
            <person name="McLaren S."/>
            <person name="Sealy I."/>
            <person name="Caccamo M."/>
            <person name="Churcher C."/>
            <person name="Scott C."/>
            <person name="Barrett J.C."/>
            <person name="Koch R."/>
            <person name="Rauch G.J."/>
            <person name="White S."/>
            <person name="Chow W."/>
            <person name="Kilian B."/>
            <person name="Quintais L.T."/>
            <person name="Guerra-Assuncao J.A."/>
            <person name="Zhou Y."/>
            <person name="Gu Y."/>
            <person name="Yen J."/>
            <person name="Vogel J.H."/>
            <person name="Eyre T."/>
            <person name="Redmond S."/>
            <person name="Banerjee R."/>
            <person name="Chi J."/>
            <person name="Fu B."/>
            <person name="Langley E."/>
            <person name="Maguire S.F."/>
            <person name="Laird G.K."/>
            <person name="Lloyd D."/>
            <person name="Kenyon E."/>
            <person name="Donaldson S."/>
            <person name="Sehra H."/>
            <person name="Almeida-King J."/>
            <person name="Loveland J."/>
            <person name="Trevanion S."/>
            <person name="Jones M."/>
            <person name="Quail M."/>
            <person name="Willey D."/>
            <person name="Hunt A."/>
            <person name="Burton J."/>
            <person name="Sims S."/>
            <person name="McLay K."/>
            <person name="Plumb B."/>
            <person name="Davis J."/>
            <person name="Clee C."/>
            <person name="Oliver K."/>
            <person name="Clark R."/>
            <person name="Riddle C."/>
            <person name="Elliot D."/>
            <person name="Eliott D."/>
            <person name="Threadgold G."/>
            <person name="Harden G."/>
            <person name="Ware D."/>
            <person name="Begum S."/>
            <person name="Mortimore B."/>
            <person name="Mortimer B."/>
            <person name="Kerry G."/>
            <person name="Heath P."/>
            <person name="Phillimore B."/>
            <person name="Tracey A."/>
            <person name="Corby N."/>
            <person name="Dunn M."/>
            <person name="Johnson C."/>
            <person name="Wood J."/>
            <person name="Clark S."/>
            <person name="Pelan S."/>
            <person name="Griffiths G."/>
            <person name="Smith M."/>
            <person name="Glithero R."/>
            <person name="Howden P."/>
            <person name="Barker N."/>
            <person name="Lloyd C."/>
            <person name="Stevens C."/>
            <person name="Harley J."/>
            <person name="Holt K."/>
            <person name="Panagiotidis G."/>
            <person name="Lovell J."/>
            <person name="Beasley H."/>
            <person name="Henderson C."/>
            <person name="Gordon D."/>
            <person name="Auger K."/>
            <person name="Wright D."/>
            <person name="Collins J."/>
            <person name="Raisen C."/>
            <person name="Dyer L."/>
            <person name="Leung K."/>
            <person name="Robertson L."/>
            <person name="Ambridge K."/>
            <person name="Leongamornlert D."/>
            <person name="McGuire S."/>
            <person name="Gilderthorp R."/>
            <person name="Griffiths C."/>
            <person name="Manthravadi D."/>
            <person name="Nichol S."/>
            <person name="Barker G."/>
            <person name="Whitehead S."/>
            <person name="Kay M."/>
            <person name="Brown J."/>
            <person name="Murnane C."/>
            <person name="Gray E."/>
            <person name="Humphries M."/>
            <person name="Sycamore N."/>
            <person name="Barker D."/>
            <person name="Saunders D."/>
            <person name="Wallis J."/>
            <person name="Babbage A."/>
            <person name="Hammond S."/>
            <person name="Mashreghi-Mohammadi M."/>
            <person name="Barr L."/>
            <person name="Martin S."/>
            <person name="Wray P."/>
            <person name="Ellington A."/>
            <person name="Matthews N."/>
            <person name="Ellwood M."/>
            <person name="Woodmansey R."/>
            <person name="Clark G."/>
            <person name="Cooper J."/>
            <person name="Cooper J."/>
            <person name="Tromans A."/>
            <person name="Grafham D."/>
            <person name="Skuce C."/>
            <person name="Pandian R."/>
            <person name="Andrews R."/>
            <person name="Harrison E."/>
            <person name="Kimberley A."/>
            <person name="Garnett J."/>
            <person name="Fosker N."/>
            <person name="Hall R."/>
            <person name="Garner P."/>
            <person name="Kelly D."/>
            <person name="Bird C."/>
            <person name="Palmer S."/>
            <person name="Gehring I."/>
            <person name="Berger A."/>
            <person name="Dooley C.M."/>
            <person name="Ersan-Urun Z."/>
            <person name="Eser C."/>
            <person name="Geiger H."/>
            <person name="Geisler M."/>
            <person name="Karotki L."/>
            <person name="Kirn A."/>
            <person name="Konantz J."/>
            <person name="Konantz M."/>
            <person name="Oberlander M."/>
            <person name="Rudolph-Geiger S."/>
            <person name="Teucke M."/>
            <person name="Lanz C."/>
            <person name="Raddatz G."/>
            <person name="Osoegawa K."/>
            <person name="Zhu B."/>
            <person name="Rapp A."/>
            <person name="Widaa S."/>
            <person name="Langford C."/>
            <person name="Yang F."/>
            <person name="Schuster S.C."/>
            <person name="Carter N.P."/>
            <person name="Harrow J."/>
            <person name="Ning Z."/>
            <person name="Herrero J."/>
            <person name="Searle S.M."/>
            <person name="Enright A."/>
            <person name="Geisler R."/>
            <person name="Plasterk R.H."/>
            <person name="Lee C."/>
            <person name="Westerfield M."/>
            <person name="de Jong P.J."/>
            <person name="Zon L.I."/>
            <person name="Postlethwait J.H."/>
            <person name="Nusslein-Volhard C."/>
            <person name="Hubbard T.J."/>
            <person name="Roest Crollius H."/>
            <person name="Rogers J."/>
            <person name="Stemple D.L."/>
        </authorList>
    </citation>
    <scope>NUCLEOTIDE SEQUENCE [LARGE SCALE GENOMIC DNA]</scope>
    <source>
        <strain evidence="5">Tuebingen</strain>
    </source>
</reference>
<dbReference type="AlphaFoldDB" id="E7F219"/>
<dbReference type="Gene3D" id="2.60.40.10">
    <property type="entry name" value="Immunoglobulins"/>
    <property type="match status" value="3"/>
</dbReference>
<dbReference type="RefSeq" id="XP_001344701.4">
    <property type="nucleotide sequence ID" value="XM_001344665.8"/>
</dbReference>
<dbReference type="STRING" id="7955.ENSDARP00000126031"/>
<dbReference type="Pfam" id="PF00041">
    <property type="entry name" value="fn3"/>
    <property type="match status" value="2"/>
</dbReference>
<dbReference type="InterPro" id="IPR058641">
    <property type="entry name" value="GVIN1_dom"/>
</dbReference>
<dbReference type="GeneTree" id="ENSGT00940000154390"/>
<feature type="domain" description="Fibronectin type-III" evidence="3">
    <location>
        <begin position="10"/>
        <end position="95"/>
    </location>
</feature>
<dbReference type="InterPro" id="IPR003961">
    <property type="entry name" value="FN3_dom"/>
</dbReference>
<dbReference type="Ensembl" id="ENSDART00000151384.2">
    <property type="protein sequence ID" value="ENSDARP00000126031.1"/>
    <property type="gene ID" value="ENSDARG00000036767.8"/>
</dbReference>
<proteinExistence type="inferred from homology"/>
<dbReference type="InterPro" id="IPR052986">
    <property type="entry name" value="VLIG_GTPase"/>
</dbReference>
<dbReference type="PhylomeDB" id="E7F219"/>
<accession>E7F219</accession>
<dbReference type="OMA" id="KCEADNE"/>
<dbReference type="PROSITE" id="PS51717">
    <property type="entry name" value="G_VLIG"/>
    <property type="match status" value="1"/>
</dbReference>
<reference evidence="5" key="1">
    <citation type="submission" date="2012-05" db="UniProtKB">
        <authorList>
            <consortium name="Ensembl"/>
        </authorList>
    </citation>
    <scope>IDENTIFICATION</scope>
    <source>
        <strain evidence="5">Tuebingen</strain>
    </source>
</reference>
<dbReference type="SMART" id="SM00060">
    <property type="entry name" value="FN3"/>
    <property type="match status" value="3"/>
</dbReference>
<dbReference type="EMBL" id="CR628394">
    <property type="status" value="NOT_ANNOTATED_CDS"/>
    <property type="molecule type" value="Genomic_DNA"/>
</dbReference>
<dbReference type="AGR" id="ZFIN:ZDB-GENE-120215-160"/>
<dbReference type="PANTHER" id="PTHR14819:SF9">
    <property type="entry name" value="UP-REGULATOR OF CELL PROLIFERATION-LIKE"/>
    <property type="match status" value="1"/>
</dbReference>
<evidence type="ECO:0000313" key="7">
    <source>
        <dbReference type="RefSeq" id="XP_001344701.4"/>
    </source>
</evidence>
<dbReference type="KEGG" id="dre:100005729"/>
<protein>
    <submittedName>
        <fullName evidence="7">Interferon-induced very large GTPase 1</fullName>
    </submittedName>
    <submittedName>
        <fullName evidence="5">Upregulator of cell proliferation</fullName>
    </submittedName>
</protein>
<feature type="domain" description="VLIG-type G" evidence="4">
    <location>
        <begin position="848"/>
        <end position="1090"/>
    </location>
</feature>
<dbReference type="CTD" id="55665"/>
<dbReference type="PaxDb" id="7955-ENSDARP00000126031"/>
<feature type="domain" description="Fibronectin type-III" evidence="3">
    <location>
        <begin position="96"/>
        <end position="190"/>
    </location>
</feature>
<dbReference type="Proteomes" id="UP000000437">
    <property type="component" value="Chromosome 19"/>
</dbReference>
<dbReference type="Pfam" id="PF25974">
    <property type="entry name" value="URGCP_9th"/>
    <property type="match status" value="1"/>
</dbReference>
<dbReference type="PANTHER" id="PTHR14819">
    <property type="entry name" value="GTP-BINDING"/>
    <property type="match status" value="1"/>
</dbReference>
<dbReference type="Bgee" id="ENSDARG00000036767">
    <property type="expression patterns" value="Expressed in pharyngeal gill and 1 other cell type or tissue"/>
</dbReference>
<dbReference type="GO" id="GO:0005525">
    <property type="term" value="F:GTP binding"/>
    <property type="evidence" value="ECO:0007669"/>
    <property type="project" value="InterPro"/>
</dbReference>
<evidence type="ECO:0000313" key="8">
    <source>
        <dbReference type="ZFIN" id="ZDB-GENE-120215-160"/>
    </source>
</evidence>
<name>E7F219_DANRE</name>
<dbReference type="OrthoDB" id="1597724at2759"/>
<evidence type="ECO:0000259" key="3">
    <source>
        <dbReference type="PROSITE" id="PS50853"/>
    </source>
</evidence>